<sequence>MSKVVTLKKTSKGHLCCHYQLEQSLHRANGRHWEMELEKIGSWNTS</sequence>
<organism evidence="1">
    <name type="scientific">Anguilla anguilla</name>
    <name type="common">European freshwater eel</name>
    <name type="synonym">Muraena anguilla</name>
    <dbReference type="NCBI Taxonomy" id="7936"/>
    <lineage>
        <taxon>Eukaryota</taxon>
        <taxon>Metazoa</taxon>
        <taxon>Chordata</taxon>
        <taxon>Craniata</taxon>
        <taxon>Vertebrata</taxon>
        <taxon>Euteleostomi</taxon>
        <taxon>Actinopterygii</taxon>
        <taxon>Neopterygii</taxon>
        <taxon>Teleostei</taxon>
        <taxon>Anguilliformes</taxon>
        <taxon>Anguillidae</taxon>
        <taxon>Anguilla</taxon>
    </lineage>
</organism>
<dbReference type="EMBL" id="GBXM01098184">
    <property type="protein sequence ID" value="JAH10393.1"/>
    <property type="molecule type" value="Transcribed_RNA"/>
</dbReference>
<evidence type="ECO:0000313" key="1">
    <source>
        <dbReference type="EMBL" id="JAH10393.1"/>
    </source>
</evidence>
<accession>A0A0E9Q2R6</accession>
<proteinExistence type="predicted"/>
<reference evidence="1" key="2">
    <citation type="journal article" date="2015" name="Fish Shellfish Immunol.">
        <title>Early steps in the European eel (Anguilla anguilla)-Vibrio vulnificus interaction in the gills: Role of the RtxA13 toxin.</title>
        <authorList>
            <person name="Callol A."/>
            <person name="Pajuelo D."/>
            <person name="Ebbesson L."/>
            <person name="Teles M."/>
            <person name="MacKenzie S."/>
            <person name="Amaro C."/>
        </authorList>
    </citation>
    <scope>NUCLEOTIDE SEQUENCE</scope>
</reference>
<protein>
    <submittedName>
        <fullName evidence="1">Uncharacterized protein</fullName>
    </submittedName>
</protein>
<reference evidence="1" key="1">
    <citation type="submission" date="2014-11" db="EMBL/GenBank/DDBJ databases">
        <authorList>
            <person name="Amaro Gonzalez C."/>
        </authorList>
    </citation>
    <scope>NUCLEOTIDE SEQUENCE</scope>
</reference>
<name>A0A0E9Q2R6_ANGAN</name>
<dbReference type="AlphaFoldDB" id="A0A0E9Q2R6"/>